<dbReference type="InterPro" id="IPR039766">
    <property type="entry name" value="Vps53"/>
</dbReference>
<keyword evidence="5" id="KW-0967">Endosome</keyword>
<feature type="coiled-coil region" evidence="8">
    <location>
        <begin position="95"/>
        <end position="136"/>
    </location>
</feature>
<dbReference type="Pfam" id="PF16854">
    <property type="entry name" value="VPS53_C"/>
    <property type="match status" value="1"/>
</dbReference>
<sequence>MDDDDIFEDDFLKDLNLPIEIQRAIAEIIPSDDPLDNPDFDLDEYINELFPNEQSLSNIDEVIKKDKLKIKRLDDEIRSIIHNQTESAENGKTSLEDAQKAIMHLFSQIKDIKSKAEKSEEMVKEITRDIKQLDVAKKNISHSITILNHLYFLLEGVEQLEELIQAGKSNQMGEMAGVLERVINVIDHFEPYNHIEHIAELAERVKKIKSELSVKIKKDFEDFFSNPFQKMVAQHGHDLCKCLDVLDQKLKNDLVKWFLKKELSEYTVLFEESQENSWLDKIDRRYSWIKKTLAEFEEKYNKIFPSTWDMSERLAVDFCEITKRELTNIMNKRKLEIDNKLLTFAIQRTTNFEQILTKNFLGRSVPKPANVQLDNEKNEWKPFMGMISQCFDAHFDIFVNYTDITLADLINRFIEDVKLNGFPKIVGEDSSNLHNSAADLFIFYKNCMSQCLQLFTNNTLLCKLTLTFQKYLREYANKVLSNSLPKLSSSSLSSYSSISGAATNLLQNFQIQNMLKESQGSTISNPLSSESKKLNETEICRICSILCTAEYCLDTTQQLEDKLREKVSVSSMYGLIIKLDPKQVELNSKKINLNNEKDIFSGVISNCIQLLVQDLENSCEPALTAMSKISWQTYSTVGDQSTYVTAVINHLKNFVPLVRDNLVNSRKYFTQFCSKFANNLMHKYLNNIFKCKLVSQAGIEQLLLDTHSLKTALMDMPTVNSSVSRKAPSTYSKIILKEMGRAEMILKSLMTPGEPAVAFVDNYLRLITDHDLETFRAVVEMKGYKKNDLNFYLEIFKSKINAANSALAVTPSIT</sequence>
<evidence type="ECO:0000256" key="5">
    <source>
        <dbReference type="ARBA" id="ARBA00022753"/>
    </source>
</evidence>
<dbReference type="GO" id="GO:0010008">
    <property type="term" value="C:endosome membrane"/>
    <property type="evidence" value="ECO:0007669"/>
    <property type="project" value="UniProtKB-SubCell"/>
</dbReference>
<dbReference type="InterPro" id="IPR007234">
    <property type="entry name" value="Vps53_N"/>
</dbReference>
<dbReference type="EMBL" id="CAJNOC010003782">
    <property type="protein sequence ID" value="CAF0997701.1"/>
    <property type="molecule type" value="Genomic_DNA"/>
</dbReference>
<dbReference type="OrthoDB" id="10261632at2759"/>
<keyword evidence="6" id="KW-0333">Golgi apparatus</keyword>
<dbReference type="AlphaFoldDB" id="A0A814GKW4"/>
<evidence type="ECO:0000313" key="12">
    <source>
        <dbReference type="Proteomes" id="UP000663879"/>
    </source>
</evidence>
<evidence type="ECO:0000256" key="3">
    <source>
        <dbReference type="ARBA" id="ARBA00008628"/>
    </source>
</evidence>
<accession>A0A814GKW4</accession>
<dbReference type="GO" id="GO:0005829">
    <property type="term" value="C:cytosol"/>
    <property type="evidence" value="ECO:0007669"/>
    <property type="project" value="GOC"/>
</dbReference>
<name>A0A814GKW4_9BILA</name>
<feature type="domain" description="Vps53 N-terminal" evidence="9">
    <location>
        <begin position="39"/>
        <end position="417"/>
    </location>
</feature>
<feature type="domain" description="Vps53 C-terminal" evidence="10">
    <location>
        <begin position="700"/>
        <end position="783"/>
    </location>
</feature>
<evidence type="ECO:0000256" key="2">
    <source>
        <dbReference type="ARBA" id="ARBA00004481"/>
    </source>
</evidence>
<dbReference type="Proteomes" id="UP000663879">
    <property type="component" value="Unassembled WGS sequence"/>
</dbReference>
<dbReference type="Pfam" id="PF04100">
    <property type="entry name" value="Vps53_N"/>
    <property type="match status" value="1"/>
</dbReference>
<dbReference type="InterPro" id="IPR038260">
    <property type="entry name" value="Vps53_C_sf"/>
</dbReference>
<organism evidence="11 12">
    <name type="scientific">Brachionus calyciflorus</name>
    <dbReference type="NCBI Taxonomy" id="104777"/>
    <lineage>
        <taxon>Eukaryota</taxon>
        <taxon>Metazoa</taxon>
        <taxon>Spiralia</taxon>
        <taxon>Gnathifera</taxon>
        <taxon>Rotifera</taxon>
        <taxon>Eurotatoria</taxon>
        <taxon>Monogononta</taxon>
        <taxon>Pseudotrocha</taxon>
        <taxon>Ploima</taxon>
        <taxon>Brachionidae</taxon>
        <taxon>Brachionus</taxon>
    </lineage>
</organism>
<proteinExistence type="inferred from homology"/>
<reference evidence="11" key="1">
    <citation type="submission" date="2021-02" db="EMBL/GenBank/DDBJ databases">
        <authorList>
            <person name="Nowell W R."/>
        </authorList>
    </citation>
    <scope>NUCLEOTIDE SEQUENCE</scope>
    <source>
        <strain evidence="11">Ploen Becks lab</strain>
    </source>
</reference>
<dbReference type="InterPro" id="IPR031745">
    <property type="entry name" value="Vps53_C"/>
</dbReference>
<evidence type="ECO:0000259" key="9">
    <source>
        <dbReference type="Pfam" id="PF04100"/>
    </source>
</evidence>
<protein>
    <recommendedName>
        <fullName evidence="4">Vacuolar protein sorting-associated protein 53 homolog</fullName>
    </recommendedName>
</protein>
<evidence type="ECO:0000256" key="7">
    <source>
        <dbReference type="ARBA" id="ARBA00023136"/>
    </source>
</evidence>
<dbReference type="GO" id="GO:0042147">
    <property type="term" value="P:retrograde transport, endosome to Golgi"/>
    <property type="evidence" value="ECO:0007669"/>
    <property type="project" value="InterPro"/>
</dbReference>
<dbReference type="GO" id="GO:0000938">
    <property type="term" value="C:GARP complex"/>
    <property type="evidence" value="ECO:0007669"/>
    <property type="project" value="InterPro"/>
</dbReference>
<evidence type="ECO:0000313" key="11">
    <source>
        <dbReference type="EMBL" id="CAF0997701.1"/>
    </source>
</evidence>
<evidence type="ECO:0000256" key="8">
    <source>
        <dbReference type="SAM" id="Coils"/>
    </source>
</evidence>
<evidence type="ECO:0000256" key="1">
    <source>
        <dbReference type="ARBA" id="ARBA00004150"/>
    </source>
</evidence>
<dbReference type="PANTHER" id="PTHR12820">
    <property type="entry name" value="VACUOLAR SORTING PROTEIN 53"/>
    <property type="match status" value="1"/>
</dbReference>
<dbReference type="PANTHER" id="PTHR12820:SF0">
    <property type="entry name" value="VACUOLAR PROTEIN SORTING-ASSOCIATED PROTEIN 53 HOMOLOG"/>
    <property type="match status" value="1"/>
</dbReference>
<comment type="caution">
    <text evidence="11">The sequence shown here is derived from an EMBL/GenBank/DDBJ whole genome shotgun (WGS) entry which is preliminary data.</text>
</comment>
<gene>
    <name evidence="11" type="ORF">OXX778_LOCUS16242</name>
</gene>
<comment type="similarity">
    <text evidence="3">Belongs to the VPS53 family.</text>
</comment>
<dbReference type="Gene3D" id="1.10.357.110">
    <property type="entry name" value="Vacuolar protein sorting-associated protein 53, C-terminus"/>
    <property type="match status" value="1"/>
</dbReference>
<keyword evidence="12" id="KW-1185">Reference proteome</keyword>
<evidence type="ECO:0000259" key="10">
    <source>
        <dbReference type="Pfam" id="PF16854"/>
    </source>
</evidence>
<keyword evidence="8" id="KW-0175">Coiled coil</keyword>
<comment type="subcellular location">
    <subcellularLocation>
        <location evidence="2">Endosome membrane</location>
        <topology evidence="2">Peripheral membrane protein</topology>
    </subcellularLocation>
    <subcellularLocation>
        <location evidence="1">Golgi apparatus</location>
        <location evidence="1">trans-Golgi network membrane</location>
        <topology evidence="1">Peripheral membrane protein</topology>
    </subcellularLocation>
</comment>
<keyword evidence="7" id="KW-0472">Membrane</keyword>
<evidence type="ECO:0000256" key="6">
    <source>
        <dbReference type="ARBA" id="ARBA00023034"/>
    </source>
</evidence>
<evidence type="ECO:0000256" key="4">
    <source>
        <dbReference type="ARBA" id="ARBA00014103"/>
    </source>
</evidence>